<evidence type="ECO:0000313" key="2">
    <source>
        <dbReference type="EMBL" id="MEM5497243.1"/>
    </source>
</evidence>
<name>A0ABU9STM4_9ALTE</name>
<feature type="transmembrane region" description="Helical" evidence="1">
    <location>
        <begin position="20"/>
        <end position="40"/>
    </location>
</feature>
<keyword evidence="1" id="KW-1133">Transmembrane helix</keyword>
<evidence type="ECO:0000256" key="1">
    <source>
        <dbReference type="SAM" id="Phobius"/>
    </source>
</evidence>
<keyword evidence="1" id="KW-0472">Membrane</keyword>
<comment type="caution">
    <text evidence="2">The sequence shown here is derived from an EMBL/GenBank/DDBJ whole genome shotgun (WGS) entry which is preliminary data.</text>
</comment>
<dbReference type="EMBL" id="JBBMQS010000004">
    <property type="protein sequence ID" value="MEM5497243.1"/>
    <property type="molecule type" value="Genomic_DNA"/>
</dbReference>
<dbReference type="Proteomes" id="UP001461163">
    <property type="component" value="Unassembled WGS sequence"/>
</dbReference>
<feature type="transmembrane region" description="Helical" evidence="1">
    <location>
        <begin position="52"/>
        <end position="73"/>
    </location>
</feature>
<organism evidence="2 3">
    <name type="scientific">Paraglaciecola mesophila</name>
    <dbReference type="NCBI Taxonomy" id="197222"/>
    <lineage>
        <taxon>Bacteria</taxon>
        <taxon>Pseudomonadati</taxon>
        <taxon>Pseudomonadota</taxon>
        <taxon>Gammaproteobacteria</taxon>
        <taxon>Alteromonadales</taxon>
        <taxon>Alteromonadaceae</taxon>
        <taxon>Paraglaciecola</taxon>
    </lineage>
</organism>
<keyword evidence="1" id="KW-0812">Transmembrane</keyword>
<sequence>MQKFEYQQNKHKLQILKRLYIPLALLSLAGFYIAWTLTQFSSQELWLIARSALVVLGPIGLLIIALFTFHYWINLWRQTDFPSLTIEDTHLCLRDGDVHEIVYFDKMHSIRLVKAGSTREAIQIILHSGQSILIHSNFPIDAIKPLLNDLLDCKL</sequence>
<evidence type="ECO:0000313" key="3">
    <source>
        <dbReference type="Proteomes" id="UP001461163"/>
    </source>
</evidence>
<accession>A0ABU9STM4</accession>
<reference evidence="2 3" key="1">
    <citation type="submission" date="2024-03" db="EMBL/GenBank/DDBJ databases">
        <title>Community enrichment and isolation of bacterial strains for fucoidan degradation.</title>
        <authorList>
            <person name="Sichert A."/>
        </authorList>
    </citation>
    <scope>NUCLEOTIDE SEQUENCE [LARGE SCALE GENOMIC DNA]</scope>
    <source>
        <strain evidence="2 3">AS12</strain>
    </source>
</reference>
<evidence type="ECO:0008006" key="4">
    <source>
        <dbReference type="Google" id="ProtNLM"/>
    </source>
</evidence>
<gene>
    <name evidence="2" type="ORF">WNY77_07560</name>
</gene>
<proteinExistence type="predicted"/>
<dbReference type="RefSeq" id="WP_342881337.1">
    <property type="nucleotide sequence ID" value="NZ_JBBMQS010000004.1"/>
</dbReference>
<protein>
    <recommendedName>
        <fullName evidence="4">YcxB-like protein domain-containing protein</fullName>
    </recommendedName>
</protein>
<keyword evidence="3" id="KW-1185">Reference proteome</keyword>